<feature type="compositionally biased region" description="Polar residues" evidence="1">
    <location>
        <begin position="1"/>
        <end position="17"/>
    </location>
</feature>
<protein>
    <submittedName>
        <fullName evidence="2">Uncharacterized protein</fullName>
    </submittedName>
</protein>
<proteinExistence type="predicted"/>
<evidence type="ECO:0000313" key="2">
    <source>
        <dbReference type="EMBL" id="PNS14427.1"/>
    </source>
</evidence>
<dbReference type="InParanoid" id="A0A2K1QGY5"/>
<feature type="region of interest" description="Disordered" evidence="1">
    <location>
        <begin position="239"/>
        <end position="263"/>
    </location>
</feature>
<comment type="caution">
    <text evidence="2">The sequence shown here is derived from an EMBL/GenBank/DDBJ whole genome shotgun (WGS) entry which is preliminary data.</text>
</comment>
<feature type="region of interest" description="Disordered" evidence="1">
    <location>
        <begin position="1"/>
        <end position="33"/>
    </location>
</feature>
<evidence type="ECO:0000256" key="1">
    <source>
        <dbReference type="SAM" id="MobiDB-lite"/>
    </source>
</evidence>
<dbReference type="STRING" id="2082308.A0A2K1QGY5"/>
<dbReference type="EMBL" id="NKHZ01000086">
    <property type="protein sequence ID" value="PNS14427.1"/>
    <property type="molecule type" value="Genomic_DNA"/>
</dbReference>
<dbReference type="Proteomes" id="UP000243797">
    <property type="component" value="Unassembled WGS sequence"/>
</dbReference>
<feature type="region of interest" description="Disordered" evidence="1">
    <location>
        <begin position="187"/>
        <end position="218"/>
    </location>
</feature>
<feature type="compositionally biased region" description="Polar residues" evidence="1">
    <location>
        <begin position="192"/>
        <end position="218"/>
    </location>
</feature>
<keyword evidence="3" id="KW-1185">Reference proteome</keyword>
<name>A0A2K1QGY5_9PEZI</name>
<accession>A0A2K1QGY5</accession>
<organism evidence="2 3">
    <name type="scientific">Sphaceloma murrayae</name>
    <dbReference type="NCBI Taxonomy" id="2082308"/>
    <lineage>
        <taxon>Eukaryota</taxon>
        <taxon>Fungi</taxon>
        <taxon>Dikarya</taxon>
        <taxon>Ascomycota</taxon>
        <taxon>Pezizomycotina</taxon>
        <taxon>Dothideomycetes</taxon>
        <taxon>Dothideomycetidae</taxon>
        <taxon>Myriangiales</taxon>
        <taxon>Elsinoaceae</taxon>
        <taxon>Sphaceloma</taxon>
    </lineage>
</organism>
<reference evidence="2 3" key="1">
    <citation type="submission" date="2017-06" db="EMBL/GenBank/DDBJ databases">
        <title>Draft genome sequence of a variant of Elsinoe murrayae.</title>
        <authorList>
            <person name="Cheng Q."/>
        </authorList>
    </citation>
    <scope>NUCLEOTIDE SEQUENCE [LARGE SCALE GENOMIC DNA]</scope>
    <source>
        <strain evidence="2 3">CQ-2017a</strain>
    </source>
</reference>
<evidence type="ECO:0000313" key="3">
    <source>
        <dbReference type="Proteomes" id="UP000243797"/>
    </source>
</evidence>
<dbReference type="OrthoDB" id="3439209at2759"/>
<sequence>MYRSETVQSSTSITSPSPLVRGSIGPTPLPCRDQGVIDPGLINDSCSSHSSDFSDVTITNDDGVSPRSVAVYPSPLFNQDIPWSAPTTSTFTYPTHPITQQQTGSMYVPDISNKNLEPALLYSGALCPPPEPLSSWDDSHGRPYALQPVTSFQLPDLASMTHHHDPIHLGVHLEDVIQDNINVAGPPLLPKPSNTTQPQFLSASPTQGPRTRTSSKLSTYPSGQMIILEEGTPVKEEADKGVASHPPRFGIKCDSSRMSGAERKRRDDLLMKLRRQNLTYKQIKEQGGFAEHESTLRGRVRILMKPGVARVRKPEWTEEDIRILSAIVEERYAVAAQEKVEKSRRAQGRRCPYVKYPWTKIAEAVYAAGSSYPYGPSSCSKMAAELGLPGVALGRGQARRDKS</sequence>
<gene>
    <name evidence="2" type="ORF">CAC42_3713</name>
</gene>
<dbReference type="AlphaFoldDB" id="A0A2K1QGY5"/>